<dbReference type="EMBL" id="JAPFFF010000228">
    <property type="protein sequence ID" value="KAK8835140.1"/>
    <property type="molecule type" value="Genomic_DNA"/>
</dbReference>
<feature type="compositionally biased region" description="Basic and acidic residues" evidence="1">
    <location>
        <begin position="407"/>
        <end position="419"/>
    </location>
</feature>
<evidence type="ECO:0000313" key="3">
    <source>
        <dbReference type="EMBL" id="KAK8842643.1"/>
    </source>
</evidence>
<keyword evidence="4" id="KW-1185">Reference proteome</keyword>
<sequence>MKSFFSELTEEQNRTLWRKCLELHSFQENEEEMKQNLTDLRNSFLLLSVHHEYRSPWAIKKHDSKNETLAQIFAKNDPSSDNLVTISDKTIYNFIQTLYNDRKNLLLHFVSDERISAQRITCDIHSCQMTLGSFIATLIIPSFYGHFLGNENINAFIEAVGIVFDAYEHDPIPFLTYFDNSFICDVLRQFFFSPLMRPYVGEQFTVFYEFFASKRGDAYHYTRIQRFFTLFLKEMAQPIAVSPPFIRRLFARICEKHEENKEKVIMSVIIYCIVTNMISYPTAYSVYPLTSGLKEETNEFIQLVKFYCAFVSGLPLSQAILNSNTPVKDTEQVDPSYIHNLVDALLTPTAQDSLMPEIENVVISMVSVHFLAKFEENYEVQTSLQENRRHPETVLNFAMNSPPTINNEKEEAKKSSNERKKGKKKQNDIQLLVNLFISKDPNGFIDHYSPSNRSIIFYLMKNMADSLNYDSILSILDRQSKEETDFLISTHTKIDFLSRSIDLTRNAISASEAKFANDIVTSIMSSDSSIMNEIEKKKSQMMNDPNIFASFITSHLDSFLSKNAWCSPMMRMVARRFHAQVMRSFGTSDFLRERFQLIHTDQNFINQKNHFLATLEQNGLDEKVAKIVKYKDILAAAQTTVLRACLFENPLESAKLIVLSLFVVEDLFIFEFGEPPEANQLMPLLANLFISSPIPNPLSFGEWLAHFLQKLMQSRPEWFSDESMMPLEHYFQFNVWIQDMLQSLENSK</sequence>
<dbReference type="EMBL" id="JAPFFF010000037">
    <property type="protein sequence ID" value="KAK8842643.1"/>
    <property type="molecule type" value="Genomic_DNA"/>
</dbReference>
<organism evidence="2 4">
    <name type="scientific">Tritrichomonas musculus</name>
    <dbReference type="NCBI Taxonomy" id="1915356"/>
    <lineage>
        <taxon>Eukaryota</taxon>
        <taxon>Metamonada</taxon>
        <taxon>Parabasalia</taxon>
        <taxon>Tritrichomonadida</taxon>
        <taxon>Tritrichomonadidae</taxon>
        <taxon>Tritrichomonas</taxon>
    </lineage>
</organism>
<evidence type="ECO:0000313" key="2">
    <source>
        <dbReference type="EMBL" id="KAK8835140.1"/>
    </source>
</evidence>
<reference evidence="2 4" key="1">
    <citation type="submission" date="2024-04" db="EMBL/GenBank/DDBJ databases">
        <title>Tritrichomonas musculus Genome.</title>
        <authorList>
            <person name="Alves-Ferreira E."/>
            <person name="Grigg M."/>
            <person name="Lorenzi H."/>
            <person name="Galac M."/>
        </authorList>
    </citation>
    <scope>NUCLEOTIDE SEQUENCE [LARGE SCALE GENOMIC DNA]</scope>
    <source>
        <strain evidence="2 4">EAF2021</strain>
    </source>
</reference>
<protein>
    <submittedName>
        <fullName evidence="2">Uncharacterized protein</fullName>
    </submittedName>
</protein>
<accession>A0ABR2GMG7</accession>
<evidence type="ECO:0000313" key="4">
    <source>
        <dbReference type="Proteomes" id="UP001470230"/>
    </source>
</evidence>
<dbReference type="Proteomes" id="UP001470230">
    <property type="component" value="Unassembled WGS sequence"/>
</dbReference>
<gene>
    <name evidence="2" type="ORF">M9Y10_018055</name>
    <name evidence="3" type="ORF">M9Y10_025503</name>
</gene>
<evidence type="ECO:0000256" key="1">
    <source>
        <dbReference type="SAM" id="MobiDB-lite"/>
    </source>
</evidence>
<proteinExistence type="predicted"/>
<comment type="caution">
    <text evidence="2">The sequence shown here is derived from an EMBL/GenBank/DDBJ whole genome shotgun (WGS) entry which is preliminary data.</text>
</comment>
<feature type="region of interest" description="Disordered" evidence="1">
    <location>
        <begin position="397"/>
        <end position="426"/>
    </location>
</feature>
<name>A0ABR2GMG7_9EUKA</name>